<gene>
    <name evidence="2" type="ORF">JV16_01701</name>
</gene>
<keyword evidence="1" id="KW-0802">TPR repeat</keyword>
<reference evidence="2 3" key="1">
    <citation type="submission" date="2015-01" db="EMBL/GenBank/DDBJ databases">
        <title>Genome sequence of Anoxybacillus ayderensis strain AB04.</title>
        <authorList>
            <person name="Belduz A.O."/>
            <person name="Canakci S."/>
            <person name="Chan K.-G."/>
            <person name="Kahar U.M."/>
            <person name="Yaakob A.S."/>
            <person name="Chan C.S."/>
            <person name="Goh K.M."/>
        </authorList>
    </citation>
    <scope>NUCLEOTIDE SEQUENCE [LARGE SCALE GENOMIC DNA]</scope>
    <source>
        <strain evidence="2 3">AB04</strain>
    </source>
</reference>
<proteinExistence type="predicted"/>
<dbReference type="EMBL" id="JXTG01000007">
    <property type="protein sequence ID" value="KIP21207.1"/>
    <property type="molecule type" value="Genomic_DNA"/>
</dbReference>
<dbReference type="Proteomes" id="UP000032047">
    <property type="component" value="Unassembled WGS sequence"/>
</dbReference>
<dbReference type="InterPro" id="IPR011990">
    <property type="entry name" value="TPR-like_helical_dom_sf"/>
</dbReference>
<protein>
    <submittedName>
        <fullName evidence="2">Uncharacterized protein</fullName>
    </submittedName>
</protein>
<feature type="repeat" description="TPR" evidence="1">
    <location>
        <begin position="170"/>
        <end position="203"/>
    </location>
</feature>
<dbReference type="AlphaFoldDB" id="A0A0D0HPI3"/>
<dbReference type="InterPro" id="IPR019734">
    <property type="entry name" value="TPR_rpt"/>
</dbReference>
<accession>A0A0D0HPI3</accession>
<sequence length="227" mass="26899">MDILYDRTVTCLVCKQTYTTKKIRSRFIRPIRHDTDFCSYYASEEANPLLYYVHVCPHCGFAATEEFSTYFPPQTLEAIQQNICANWRGKNYSGARTFAEAIDTYKLGIYSATLKKEKHITLAGLYMRLAWLYRSNQQIEEERRFMRLALEQYIASYEADDFVHTHMSEVRLLYLIGELYRRLGKEKQAIIYFSRVIARKKETIEKGIVNMAYDRWQEIREEKKGAQ</sequence>
<comment type="caution">
    <text evidence="2">The sequence shown here is derived from an EMBL/GenBank/DDBJ whole genome shotgun (WGS) entry which is preliminary data.</text>
</comment>
<evidence type="ECO:0000313" key="3">
    <source>
        <dbReference type="Proteomes" id="UP000032047"/>
    </source>
</evidence>
<dbReference type="PROSITE" id="PS50005">
    <property type="entry name" value="TPR"/>
    <property type="match status" value="1"/>
</dbReference>
<evidence type="ECO:0000256" key="1">
    <source>
        <dbReference type="PROSITE-ProRule" id="PRU00339"/>
    </source>
</evidence>
<keyword evidence="3" id="KW-1185">Reference proteome</keyword>
<dbReference type="PATRIC" id="fig|265546.4.peg.1697"/>
<evidence type="ECO:0000313" key="2">
    <source>
        <dbReference type="EMBL" id="KIP21207.1"/>
    </source>
</evidence>
<dbReference type="Gene3D" id="1.25.40.10">
    <property type="entry name" value="Tetratricopeptide repeat domain"/>
    <property type="match status" value="1"/>
</dbReference>
<organism evidence="2 3">
    <name type="scientific">Anoxybacillus ayderensis</name>
    <dbReference type="NCBI Taxonomy" id="265546"/>
    <lineage>
        <taxon>Bacteria</taxon>
        <taxon>Bacillati</taxon>
        <taxon>Bacillota</taxon>
        <taxon>Bacilli</taxon>
        <taxon>Bacillales</taxon>
        <taxon>Anoxybacillaceae</taxon>
        <taxon>Anoxybacillus</taxon>
    </lineage>
</organism>
<dbReference type="SUPFAM" id="SSF48452">
    <property type="entry name" value="TPR-like"/>
    <property type="match status" value="1"/>
</dbReference>
<dbReference type="RefSeq" id="WP_021093631.1">
    <property type="nucleotide sequence ID" value="NZ_ANOC01000001.1"/>
</dbReference>
<dbReference type="Pfam" id="PF09986">
    <property type="entry name" value="DUF2225"/>
    <property type="match status" value="1"/>
</dbReference>
<dbReference type="InterPro" id="IPR018708">
    <property type="entry name" value="DUF2225"/>
</dbReference>
<name>A0A0D0HPI3_9BACL</name>